<protein>
    <submittedName>
        <fullName evidence="3">Uncharacterized protein</fullName>
    </submittedName>
</protein>
<name>A0A430KVS4_9GAMM</name>
<dbReference type="EMBL" id="RQXW01000001">
    <property type="protein sequence ID" value="RTE67433.1"/>
    <property type="molecule type" value="Genomic_DNA"/>
</dbReference>
<evidence type="ECO:0000256" key="2">
    <source>
        <dbReference type="SAM" id="Phobius"/>
    </source>
</evidence>
<dbReference type="AlphaFoldDB" id="A0A430KVS4"/>
<feature type="region of interest" description="Disordered" evidence="1">
    <location>
        <begin position="60"/>
        <end position="80"/>
    </location>
</feature>
<gene>
    <name evidence="3" type="ORF">EH243_00315</name>
</gene>
<dbReference type="RefSeq" id="WP_126156643.1">
    <property type="nucleotide sequence ID" value="NZ_RQXW01000001.1"/>
</dbReference>
<dbReference type="Proteomes" id="UP000283087">
    <property type="component" value="Unassembled WGS sequence"/>
</dbReference>
<accession>A0A430KVS4</accession>
<evidence type="ECO:0000256" key="1">
    <source>
        <dbReference type="SAM" id="MobiDB-lite"/>
    </source>
</evidence>
<organism evidence="3 4">
    <name type="scientific">Amphritea opalescens</name>
    <dbReference type="NCBI Taxonomy" id="2490544"/>
    <lineage>
        <taxon>Bacteria</taxon>
        <taxon>Pseudomonadati</taxon>
        <taxon>Pseudomonadota</taxon>
        <taxon>Gammaproteobacteria</taxon>
        <taxon>Oceanospirillales</taxon>
        <taxon>Oceanospirillaceae</taxon>
        <taxon>Amphritea</taxon>
    </lineage>
</organism>
<feature type="transmembrane region" description="Helical" evidence="2">
    <location>
        <begin position="27"/>
        <end position="48"/>
    </location>
</feature>
<keyword evidence="2" id="KW-0472">Membrane</keyword>
<dbReference type="OrthoDB" id="7068649at2"/>
<keyword evidence="2" id="KW-1133">Transmembrane helix</keyword>
<comment type="caution">
    <text evidence="3">The sequence shown here is derived from an EMBL/GenBank/DDBJ whole genome shotgun (WGS) entry which is preliminary data.</text>
</comment>
<sequence length="80" mass="8887">MKSLAIILMGLWASSQSIDLYSDDALYNMIAPAGLVICVIALTFWLVLHADLVLHRHHSDGYQSDNADFNRDSLSSHRGD</sequence>
<evidence type="ECO:0000313" key="3">
    <source>
        <dbReference type="EMBL" id="RTE67433.1"/>
    </source>
</evidence>
<keyword evidence="4" id="KW-1185">Reference proteome</keyword>
<feature type="compositionally biased region" description="Basic and acidic residues" evidence="1">
    <location>
        <begin position="68"/>
        <end position="80"/>
    </location>
</feature>
<reference evidence="3 4" key="1">
    <citation type="submission" date="2018-11" db="EMBL/GenBank/DDBJ databases">
        <title>The draft genome sequence of Amphritea opalescens ANRC-JH13T.</title>
        <authorList>
            <person name="Fang Z."/>
            <person name="Zhang Y."/>
            <person name="Han X."/>
        </authorList>
    </citation>
    <scope>NUCLEOTIDE SEQUENCE [LARGE SCALE GENOMIC DNA]</scope>
    <source>
        <strain evidence="3 4">ANRC-JH13</strain>
    </source>
</reference>
<keyword evidence="2" id="KW-0812">Transmembrane</keyword>
<proteinExistence type="predicted"/>
<evidence type="ECO:0000313" key="4">
    <source>
        <dbReference type="Proteomes" id="UP000283087"/>
    </source>
</evidence>